<feature type="zinc finger region" description="CHC2-type" evidence="12 13">
    <location>
        <begin position="43"/>
        <end position="67"/>
    </location>
</feature>
<dbReference type="SMART" id="SM00400">
    <property type="entry name" value="ZnF_CHCC"/>
    <property type="match status" value="1"/>
</dbReference>
<keyword evidence="17" id="KW-1185">Reference proteome</keyword>
<comment type="catalytic activity">
    <reaction evidence="12">
        <text>ssDNA + n NTP = ssDNA/pppN(pN)n-1 hybrid + (n-1) diphosphate.</text>
        <dbReference type="EC" id="2.7.7.101"/>
    </reaction>
</comment>
<dbReference type="InterPro" id="IPR006295">
    <property type="entry name" value="DNA_primase_DnaG"/>
</dbReference>
<dbReference type="HAMAP" id="MF_00974">
    <property type="entry name" value="DNA_primase_DnaG"/>
    <property type="match status" value="1"/>
</dbReference>
<dbReference type="InterPro" id="IPR036977">
    <property type="entry name" value="DNA_primase_Znf_CHC2"/>
</dbReference>
<keyword evidence="11 12" id="KW-0804">Transcription</keyword>
<dbReference type="RefSeq" id="WP_269333362.1">
    <property type="nucleotide sequence ID" value="NZ_JAMZFT010000003.1"/>
</dbReference>
<dbReference type="GO" id="GO:0003677">
    <property type="term" value="F:DNA binding"/>
    <property type="evidence" value="ECO:0007669"/>
    <property type="project" value="UniProtKB-KW"/>
</dbReference>
<dbReference type="NCBIfam" id="TIGR01391">
    <property type="entry name" value="dnaG"/>
    <property type="match status" value="1"/>
</dbReference>
<dbReference type="EC" id="2.7.7.101" evidence="12"/>
<keyword evidence="3 12" id="KW-0808">Transferase</keyword>
<dbReference type="PROSITE" id="PS50880">
    <property type="entry name" value="TOPRIM"/>
    <property type="match status" value="1"/>
</dbReference>
<keyword evidence="9" id="KW-0460">Magnesium</keyword>
<evidence type="ECO:0000256" key="13">
    <source>
        <dbReference type="PIRSR" id="PIRSR002811-1"/>
    </source>
</evidence>
<comment type="domain">
    <text evidence="12">Contains an N-terminal zinc-binding domain, a central core domain that contains the primase activity, and a C-terminal DnaB-binding domain.</text>
</comment>
<comment type="similarity">
    <text evidence="12">Belongs to the DnaG primase family.</text>
</comment>
<keyword evidence="1 12" id="KW-0240">DNA-directed RNA polymerase</keyword>
<evidence type="ECO:0000256" key="12">
    <source>
        <dbReference type="HAMAP-Rule" id="MF_00974"/>
    </source>
</evidence>
<dbReference type="InterPro" id="IPR037068">
    <property type="entry name" value="DNA_primase_core_N_sf"/>
</dbReference>
<dbReference type="Pfam" id="PF13662">
    <property type="entry name" value="Toprim_4"/>
    <property type="match status" value="1"/>
</dbReference>
<dbReference type="SUPFAM" id="SSF57783">
    <property type="entry name" value="Zinc beta-ribbon"/>
    <property type="match status" value="1"/>
</dbReference>
<dbReference type="GO" id="GO:0006269">
    <property type="term" value="P:DNA replication, synthesis of primer"/>
    <property type="evidence" value="ECO:0007669"/>
    <property type="project" value="UniProtKB-UniRule"/>
</dbReference>
<keyword evidence="10 12" id="KW-0238">DNA-binding</keyword>
<comment type="cofactor">
    <cofactor evidence="12 13">
        <name>Zn(2+)</name>
        <dbReference type="ChEBI" id="CHEBI:29105"/>
    </cofactor>
    <text evidence="12 13">Binds 1 zinc ion per monomer.</text>
</comment>
<dbReference type="Gene3D" id="3.40.1360.10">
    <property type="match status" value="1"/>
</dbReference>
<dbReference type="InterPro" id="IPR013264">
    <property type="entry name" value="DNAG_N"/>
</dbReference>
<comment type="function">
    <text evidence="12">RNA polymerase that catalyzes the synthesis of short RNA molecules used as primers for DNA polymerase during DNA replication.</text>
</comment>
<dbReference type="Pfam" id="PF08275">
    <property type="entry name" value="DNAG_N"/>
    <property type="match status" value="1"/>
</dbReference>
<dbReference type="SUPFAM" id="SSF56731">
    <property type="entry name" value="DNA primase core"/>
    <property type="match status" value="1"/>
</dbReference>
<dbReference type="SMART" id="SM00493">
    <property type="entry name" value="TOPRIM"/>
    <property type="match status" value="1"/>
</dbReference>
<dbReference type="PANTHER" id="PTHR30313">
    <property type="entry name" value="DNA PRIMASE"/>
    <property type="match status" value="1"/>
</dbReference>
<evidence type="ECO:0000313" key="17">
    <source>
        <dbReference type="Proteomes" id="UP001055804"/>
    </source>
</evidence>
<dbReference type="FunFam" id="3.90.980.10:FF:000001">
    <property type="entry name" value="DNA primase"/>
    <property type="match status" value="1"/>
</dbReference>
<reference evidence="16" key="1">
    <citation type="submission" date="2022-06" db="EMBL/GenBank/DDBJ databases">
        <title>Isolation and Genomics of Futiania mangrovii gen. nov., sp. nov., a Rare and Metabolically-versatile member in the Class Alphaproteobacteria.</title>
        <authorList>
            <person name="Liu L."/>
            <person name="Huang W.-C."/>
            <person name="Pan J."/>
            <person name="Li J."/>
            <person name="Huang Y."/>
            <person name="Du H."/>
            <person name="Liu Y."/>
            <person name="Li M."/>
        </authorList>
    </citation>
    <scope>NUCLEOTIDE SEQUENCE</scope>
    <source>
        <strain evidence="16">FT118</strain>
    </source>
</reference>
<evidence type="ECO:0000256" key="1">
    <source>
        <dbReference type="ARBA" id="ARBA00022478"/>
    </source>
</evidence>
<keyword evidence="7 12" id="KW-0863">Zinc-finger</keyword>
<dbReference type="CDD" id="cd03364">
    <property type="entry name" value="TOPRIM_DnaG_primases"/>
    <property type="match status" value="1"/>
</dbReference>
<evidence type="ECO:0000256" key="2">
    <source>
        <dbReference type="ARBA" id="ARBA00022515"/>
    </source>
</evidence>
<feature type="compositionally biased region" description="Gly residues" evidence="14">
    <location>
        <begin position="436"/>
        <end position="456"/>
    </location>
</feature>
<dbReference type="Proteomes" id="UP001055804">
    <property type="component" value="Unassembled WGS sequence"/>
</dbReference>
<evidence type="ECO:0000256" key="14">
    <source>
        <dbReference type="SAM" id="MobiDB-lite"/>
    </source>
</evidence>
<feature type="region of interest" description="Disordered" evidence="14">
    <location>
        <begin position="427"/>
        <end position="483"/>
    </location>
</feature>
<evidence type="ECO:0000313" key="16">
    <source>
        <dbReference type="EMBL" id="MCP1337394.1"/>
    </source>
</evidence>
<dbReference type="InterPro" id="IPR002694">
    <property type="entry name" value="Znf_CHC2"/>
</dbReference>
<dbReference type="GO" id="GO:0005737">
    <property type="term" value="C:cytoplasm"/>
    <property type="evidence" value="ECO:0007669"/>
    <property type="project" value="TreeGrafter"/>
</dbReference>
<dbReference type="Pfam" id="PF01807">
    <property type="entry name" value="Zn_ribbon_DnaG"/>
    <property type="match status" value="1"/>
</dbReference>
<keyword evidence="4 12" id="KW-0548">Nucleotidyltransferase</keyword>
<dbReference type="PANTHER" id="PTHR30313:SF2">
    <property type="entry name" value="DNA PRIMASE"/>
    <property type="match status" value="1"/>
</dbReference>
<proteinExistence type="inferred from homology"/>
<evidence type="ECO:0000256" key="10">
    <source>
        <dbReference type="ARBA" id="ARBA00023125"/>
    </source>
</evidence>
<keyword evidence="5 12" id="KW-0235">DNA replication</keyword>
<evidence type="ECO:0000256" key="7">
    <source>
        <dbReference type="ARBA" id="ARBA00022771"/>
    </source>
</evidence>
<name>A0A9J6PMV1_9PROT</name>
<evidence type="ECO:0000256" key="4">
    <source>
        <dbReference type="ARBA" id="ARBA00022695"/>
    </source>
</evidence>
<dbReference type="GO" id="GO:1990077">
    <property type="term" value="C:primosome complex"/>
    <property type="evidence" value="ECO:0007669"/>
    <property type="project" value="UniProtKB-KW"/>
</dbReference>
<keyword evidence="6 12" id="KW-0479">Metal-binding</keyword>
<dbReference type="Gene3D" id="3.90.980.10">
    <property type="entry name" value="DNA primase, catalytic core, N-terminal domain"/>
    <property type="match status" value="1"/>
</dbReference>
<dbReference type="GO" id="GO:0008270">
    <property type="term" value="F:zinc ion binding"/>
    <property type="evidence" value="ECO:0007669"/>
    <property type="project" value="UniProtKB-UniRule"/>
</dbReference>
<dbReference type="AlphaFoldDB" id="A0A9J6PMV1"/>
<evidence type="ECO:0000256" key="5">
    <source>
        <dbReference type="ARBA" id="ARBA00022705"/>
    </source>
</evidence>
<evidence type="ECO:0000256" key="6">
    <source>
        <dbReference type="ARBA" id="ARBA00022723"/>
    </source>
</evidence>
<dbReference type="FunFam" id="3.40.1360.10:FF:000002">
    <property type="entry name" value="DNA primase"/>
    <property type="match status" value="1"/>
</dbReference>
<dbReference type="InterPro" id="IPR006171">
    <property type="entry name" value="TOPRIM_dom"/>
</dbReference>
<evidence type="ECO:0000259" key="15">
    <source>
        <dbReference type="PROSITE" id="PS50880"/>
    </source>
</evidence>
<dbReference type="GO" id="GO:0000428">
    <property type="term" value="C:DNA-directed RNA polymerase complex"/>
    <property type="evidence" value="ECO:0007669"/>
    <property type="project" value="UniProtKB-KW"/>
</dbReference>
<keyword evidence="8 12" id="KW-0862">Zinc</keyword>
<evidence type="ECO:0000256" key="9">
    <source>
        <dbReference type="ARBA" id="ARBA00022842"/>
    </source>
</evidence>
<comment type="subunit">
    <text evidence="12">Monomer. Interacts with DnaB.</text>
</comment>
<dbReference type="GO" id="GO:0003899">
    <property type="term" value="F:DNA-directed RNA polymerase activity"/>
    <property type="evidence" value="ECO:0007669"/>
    <property type="project" value="UniProtKB-UniRule"/>
</dbReference>
<dbReference type="InterPro" id="IPR050219">
    <property type="entry name" value="DnaG_primase"/>
</dbReference>
<organism evidence="16 17">
    <name type="scientific">Futiania mangrovi</name>
    <dbReference type="NCBI Taxonomy" id="2959716"/>
    <lineage>
        <taxon>Bacteria</taxon>
        <taxon>Pseudomonadati</taxon>
        <taxon>Pseudomonadota</taxon>
        <taxon>Alphaproteobacteria</taxon>
        <taxon>Futianiales</taxon>
        <taxon>Futianiaceae</taxon>
        <taxon>Futiania</taxon>
    </lineage>
</organism>
<dbReference type="InterPro" id="IPR030846">
    <property type="entry name" value="DnaG_bac"/>
</dbReference>
<dbReference type="InterPro" id="IPR034151">
    <property type="entry name" value="TOPRIM_DnaG_bac"/>
</dbReference>
<dbReference type="EMBL" id="JAMZFT010000003">
    <property type="protein sequence ID" value="MCP1337394.1"/>
    <property type="molecule type" value="Genomic_DNA"/>
</dbReference>
<evidence type="ECO:0000256" key="8">
    <source>
        <dbReference type="ARBA" id="ARBA00022833"/>
    </source>
</evidence>
<comment type="caution">
    <text evidence="16">The sequence shown here is derived from an EMBL/GenBank/DDBJ whole genome shotgun (WGS) entry which is preliminary data.</text>
</comment>
<feature type="domain" description="Toprim" evidence="15">
    <location>
        <begin position="263"/>
        <end position="345"/>
    </location>
</feature>
<protein>
    <recommendedName>
        <fullName evidence="12">DNA primase</fullName>
        <ecNumber evidence="12">2.7.7.101</ecNumber>
    </recommendedName>
</protein>
<sequence>MSLSPAFLDELRARVSLHDVIGRHVQWDRRKSNPRKQDWWACCPFHGEKTPSFHVDERKGFYHCFGCGVKGDAITFLIEKQGMGFREAVEQLAAEAGLEVPAESPRQREAERQKAGLAEIMEMAAAFYEGQLRTASASHARTYLSEGRGLTDATVARFRLGFGPGTRTALTQHLQAKGVEVAQLVEAGLSIVPEGGGNPFDRFRDRIMFPILDARGRVIAFGGRAMRSDAQAKYLNSPDTPLFHKGRVLYNFNTARAAAADAGTVLVVEGYMDVIALAQAGIDHAVAPLGTALTEDQMRLLWRAAAEPVLCLDGDAAGLRAASRALDRALPLLEPGRSFRFAFLPGGQDPDDLIRAEGRAAMESVIAAARPLVDVLWERERDLSPLDTPERRADLAKRLDQAAGQIADTSVRGFYQSDLRARLDSLFRPQRQGDGPPRGKGAGAGWGQGGRGGGPGRSRPGGMRGPGGYRRQGTGPATLWPDASPSLRASRLALSGANPDAPREVLILATLLDHPQLVEPLADDLAALDLSVPDHGALRDALLSVALEASSASDGHRGLQESAGEGGGDLDAPGLLRHLTRLGVAGLAERVSAAGHALGARRSGPVDLDGAERTVRRTIARHKQAQMLRADLREAEARLAEDMSDQNFARLTALQAQIRAMEIEDAGRT</sequence>
<gene>
    <name evidence="12 16" type="primary">dnaG</name>
    <name evidence="16" type="ORF">NJQ99_13310</name>
</gene>
<evidence type="ECO:0000256" key="11">
    <source>
        <dbReference type="ARBA" id="ARBA00023163"/>
    </source>
</evidence>
<accession>A0A9J6PMV1</accession>
<dbReference type="Gene3D" id="3.90.580.10">
    <property type="entry name" value="Zinc finger, CHC2-type domain"/>
    <property type="match status" value="1"/>
</dbReference>
<evidence type="ECO:0000256" key="3">
    <source>
        <dbReference type="ARBA" id="ARBA00022679"/>
    </source>
</evidence>
<keyword evidence="2 12" id="KW-0639">Primosome</keyword>